<dbReference type="Proteomes" id="UP000708576">
    <property type="component" value="Unassembled WGS sequence"/>
</dbReference>
<dbReference type="InterPro" id="IPR027417">
    <property type="entry name" value="P-loop_NTPase"/>
</dbReference>
<dbReference type="PANTHER" id="PTHR47964">
    <property type="entry name" value="ATP-DEPENDENT DNA HELICASE HOMOLOG RECG, CHLOROPLASTIC"/>
    <property type="match status" value="1"/>
</dbReference>
<keyword evidence="5 15" id="KW-0378">Hydrolase</keyword>
<name>A0ABS5JZU2_9BACT</name>
<dbReference type="SMART" id="SM00487">
    <property type="entry name" value="DEXDc"/>
    <property type="match status" value="1"/>
</dbReference>
<organism evidence="18 19">
    <name type="scientific">Carboxylicivirga linearis</name>
    <dbReference type="NCBI Taxonomy" id="1628157"/>
    <lineage>
        <taxon>Bacteria</taxon>
        <taxon>Pseudomonadati</taxon>
        <taxon>Bacteroidota</taxon>
        <taxon>Bacteroidia</taxon>
        <taxon>Marinilabiliales</taxon>
        <taxon>Marinilabiliaceae</taxon>
        <taxon>Carboxylicivirga</taxon>
    </lineage>
</organism>
<dbReference type="CDD" id="cd04488">
    <property type="entry name" value="RecG_wedge_OBF"/>
    <property type="match status" value="1"/>
</dbReference>
<evidence type="ECO:0000256" key="9">
    <source>
        <dbReference type="ARBA" id="ARBA00023172"/>
    </source>
</evidence>
<comment type="catalytic activity">
    <reaction evidence="12 15">
        <text>Couples ATP hydrolysis with the unwinding of duplex DNA by translocating in the 3'-5' direction.</text>
        <dbReference type="EC" id="5.6.2.4"/>
    </reaction>
</comment>
<dbReference type="NCBIfam" id="NF008168">
    <property type="entry name" value="PRK10917.2-2"/>
    <property type="match status" value="1"/>
</dbReference>
<evidence type="ECO:0000256" key="15">
    <source>
        <dbReference type="RuleBase" id="RU363016"/>
    </source>
</evidence>
<dbReference type="NCBIfam" id="NF008165">
    <property type="entry name" value="PRK10917.1-3"/>
    <property type="match status" value="1"/>
</dbReference>
<dbReference type="InterPro" id="IPR045562">
    <property type="entry name" value="RecG_dom3_C"/>
</dbReference>
<dbReference type="Pfam" id="PF19833">
    <property type="entry name" value="RecG_dom3_C"/>
    <property type="match status" value="1"/>
</dbReference>
<keyword evidence="8" id="KW-0238">DNA-binding</keyword>
<dbReference type="InterPro" id="IPR011545">
    <property type="entry name" value="DEAD/DEAH_box_helicase_dom"/>
</dbReference>
<dbReference type="GO" id="GO:0016787">
    <property type="term" value="F:hydrolase activity"/>
    <property type="evidence" value="ECO:0007669"/>
    <property type="project" value="UniProtKB-KW"/>
</dbReference>
<evidence type="ECO:0000256" key="2">
    <source>
        <dbReference type="ARBA" id="ARBA00017846"/>
    </source>
</evidence>
<dbReference type="InterPro" id="IPR033454">
    <property type="entry name" value="RecG_wedge"/>
</dbReference>
<dbReference type="Gene3D" id="3.40.50.300">
    <property type="entry name" value="P-loop containing nucleotide triphosphate hydrolases"/>
    <property type="match status" value="2"/>
</dbReference>
<evidence type="ECO:0000256" key="1">
    <source>
        <dbReference type="ARBA" id="ARBA00007504"/>
    </source>
</evidence>
<dbReference type="Gene3D" id="2.40.50.140">
    <property type="entry name" value="Nucleic acid-binding proteins"/>
    <property type="match status" value="1"/>
</dbReference>
<dbReference type="PANTHER" id="PTHR47964:SF1">
    <property type="entry name" value="ATP-DEPENDENT DNA HELICASE HOMOLOG RECG, CHLOROPLASTIC"/>
    <property type="match status" value="1"/>
</dbReference>
<keyword evidence="3 15" id="KW-0547">Nucleotide-binding</keyword>
<dbReference type="Pfam" id="PF00271">
    <property type="entry name" value="Helicase_C"/>
    <property type="match status" value="1"/>
</dbReference>
<evidence type="ECO:0000256" key="6">
    <source>
        <dbReference type="ARBA" id="ARBA00022806"/>
    </source>
</evidence>
<dbReference type="InterPro" id="IPR047112">
    <property type="entry name" value="RecG/Mfd"/>
</dbReference>
<dbReference type="PROSITE" id="PS51192">
    <property type="entry name" value="HELICASE_ATP_BIND_1"/>
    <property type="match status" value="1"/>
</dbReference>
<evidence type="ECO:0000256" key="8">
    <source>
        <dbReference type="ARBA" id="ARBA00023125"/>
    </source>
</evidence>
<evidence type="ECO:0000256" key="14">
    <source>
        <dbReference type="ARBA" id="ARBA00048988"/>
    </source>
</evidence>
<comment type="catalytic activity">
    <reaction evidence="14 15">
        <text>ATP + H2O = ADP + phosphate + H(+)</text>
        <dbReference type="Rhea" id="RHEA:13065"/>
        <dbReference type="ChEBI" id="CHEBI:15377"/>
        <dbReference type="ChEBI" id="CHEBI:15378"/>
        <dbReference type="ChEBI" id="CHEBI:30616"/>
        <dbReference type="ChEBI" id="CHEBI:43474"/>
        <dbReference type="ChEBI" id="CHEBI:456216"/>
        <dbReference type="EC" id="5.6.2.4"/>
    </reaction>
</comment>
<dbReference type="GO" id="GO:0003678">
    <property type="term" value="F:DNA helicase activity"/>
    <property type="evidence" value="ECO:0007669"/>
    <property type="project" value="UniProtKB-EC"/>
</dbReference>
<sequence length="699" mass="79660">MSELAALNITYLPGVGPKKAELLQKELKIASYEDLLYYFPYKYVDRSKFYSIREVNSKLAYIQVKGRFTSLKTVGTGRQSRLTGMFSDGTGIIELVWFKGHKYIKENIDPNAEYIIFGKPTAFNGQFNIVHPEMDKVENGQVKISAALQAFYNTTEKMKKGFLNSKAIQKLQQNVFLSFQGKIPETLPAFIIQKYKLLQLHESLKVIHFPPNTQILEKAQFRLKFEELFYIQLNILKQRNQRGRNIKGHNFSVVGDYLNSFYQQKLPFELTNAQKRVIKEIRRDMGSGKQMNRLLQGDVGSGKTLVALMVMLISLDNNFQTCLMAPTEILATQHFETISEMLEGLNVTCALLTGSTKKAERNRIDAELTSGQLQILIGTHALLEDKVKFNNLGLVVIDEQHRFGVAQRAKLWRKNHQPPHILVMTATPIPRTLAMTIYGDLDVSVIDELPPGRKPIETAHYFHNRRNNLNKFIKGELDKGRQVYVVYPLIDESEKMDFKNLAEGYEYMQRVFSDYKVSMVHGKMKPAEKDEAMQIFSSGQSQILVSTTVIEVGVNVPNASVMVIESAERFGLSQLHQLRGRVGRGAEQSYCILMTSYKLSEDTRKRMDIMTRSTDGFEIAEADLKLRGPGDLEGTQQSGLPFSLKIANLGKDGQILQFARQVAEAILNEDPYLEKEEHRILNKQLTKLSREKMNWSLIS</sequence>
<dbReference type="CDD" id="cd18811">
    <property type="entry name" value="SF2_C_RecG"/>
    <property type="match status" value="1"/>
</dbReference>
<feature type="domain" description="Helicase C-terminal" evidence="17">
    <location>
        <begin position="468"/>
        <end position="625"/>
    </location>
</feature>
<comment type="similarity">
    <text evidence="1 15">Belongs to the helicase family. RecG subfamily.</text>
</comment>
<dbReference type="PROSITE" id="PS51194">
    <property type="entry name" value="HELICASE_CTER"/>
    <property type="match status" value="1"/>
</dbReference>
<keyword evidence="6 15" id="KW-0347">Helicase</keyword>
<gene>
    <name evidence="18" type="primary">recG</name>
    <name evidence="18" type="ORF">KEM10_18865</name>
</gene>
<dbReference type="EMBL" id="JAGUCO010000021">
    <property type="protein sequence ID" value="MBS2100354.1"/>
    <property type="molecule type" value="Genomic_DNA"/>
</dbReference>
<evidence type="ECO:0000256" key="13">
    <source>
        <dbReference type="ARBA" id="ARBA00034808"/>
    </source>
</evidence>
<evidence type="ECO:0000256" key="10">
    <source>
        <dbReference type="ARBA" id="ARBA00023204"/>
    </source>
</evidence>
<comment type="function">
    <text evidence="15">Plays a critical role in recombination and DNA repair. Helps process Holliday junction intermediates to mature products by catalyzing branch migration. Has replication fork regression activity, unwinds stalled or blocked replication forks to make a HJ that can be resolved. Has a DNA unwinding activity characteristic of a DNA helicase with 3'-5' polarity.</text>
</comment>
<reference evidence="18 19" key="1">
    <citation type="journal article" date="2015" name="Int. J. Syst. Evol. Microbiol.">
        <title>Carboxylicivirga linearis sp. nov., isolated from a sea cucumber culture pond.</title>
        <authorList>
            <person name="Wang F.Q."/>
            <person name="Zhou Y.X."/>
            <person name="Lin X.Z."/>
            <person name="Chen G.J."/>
            <person name="Du Z.J."/>
        </authorList>
    </citation>
    <scope>NUCLEOTIDE SEQUENCE [LARGE SCALE GENOMIC DNA]</scope>
    <source>
        <strain evidence="18 19">FB218</strain>
    </source>
</reference>
<evidence type="ECO:0000259" key="17">
    <source>
        <dbReference type="PROSITE" id="PS51194"/>
    </source>
</evidence>
<evidence type="ECO:0000256" key="4">
    <source>
        <dbReference type="ARBA" id="ARBA00022763"/>
    </source>
</evidence>
<dbReference type="InterPro" id="IPR012340">
    <property type="entry name" value="NA-bd_OB-fold"/>
</dbReference>
<feature type="domain" description="Helicase ATP-binding" evidence="16">
    <location>
        <begin position="284"/>
        <end position="446"/>
    </location>
</feature>
<evidence type="ECO:0000259" key="16">
    <source>
        <dbReference type="PROSITE" id="PS51192"/>
    </source>
</evidence>
<keyword evidence="19" id="KW-1185">Reference proteome</keyword>
<dbReference type="Pfam" id="PF00270">
    <property type="entry name" value="DEAD"/>
    <property type="match status" value="1"/>
</dbReference>
<dbReference type="EC" id="5.6.2.4" evidence="13 15"/>
<comment type="caution">
    <text evidence="18">The sequence shown here is derived from an EMBL/GenBank/DDBJ whole genome shotgun (WGS) entry which is preliminary data.</text>
</comment>
<keyword evidence="11" id="KW-0413">Isomerase</keyword>
<dbReference type="SUPFAM" id="SSF50249">
    <property type="entry name" value="Nucleic acid-binding proteins"/>
    <property type="match status" value="1"/>
</dbReference>
<evidence type="ECO:0000313" key="18">
    <source>
        <dbReference type="EMBL" id="MBS2100354.1"/>
    </source>
</evidence>
<evidence type="ECO:0000256" key="12">
    <source>
        <dbReference type="ARBA" id="ARBA00034617"/>
    </source>
</evidence>
<dbReference type="InterPro" id="IPR004609">
    <property type="entry name" value="ATP-dep_DNA_helicase_RecG"/>
</dbReference>
<evidence type="ECO:0000256" key="3">
    <source>
        <dbReference type="ARBA" id="ARBA00022741"/>
    </source>
</evidence>
<keyword evidence="9 15" id="KW-0233">DNA recombination</keyword>
<evidence type="ECO:0000256" key="11">
    <source>
        <dbReference type="ARBA" id="ARBA00023235"/>
    </source>
</evidence>
<dbReference type="RefSeq" id="WP_212218021.1">
    <property type="nucleotide sequence ID" value="NZ_JAGUCO010000021.1"/>
</dbReference>
<keyword evidence="7 15" id="KW-0067">ATP-binding</keyword>
<keyword evidence="10 15" id="KW-0234">DNA repair</keyword>
<accession>A0ABS5JZU2</accession>
<dbReference type="InterPro" id="IPR014001">
    <property type="entry name" value="Helicase_ATP-bd"/>
</dbReference>
<evidence type="ECO:0000256" key="7">
    <source>
        <dbReference type="ARBA" id="ARBA00022840"/>
    </source>
</evidence>
<dbReference type="Pfam" id="PF17191">
    <property type="entry name" value="RecG_wedge"/>
    <property type="match status" value="1"/>
</dbReference>
<dbReference type="InterPro" id="IPR001650">
    <property type="entry name" value="Helicase_C-like"/>
</dbReference>
<evidence type="ECO:0000256" key="5">
    <source>
        <dbReference type="ARBA" id="ARBA00022801"/>
    </source>
</evidence>
<evidence type="ECO:0000313" key="19">
    <source>
        <dbReference type="Proteomes" id="UP000708576"/>
    </source>
</evidence>
<dbReference type="CDD" id="cd17992">
    <property type="entry name" value="DEXHc_RecG"/>
    <property type="match status" value="1"/>
</dbReference>
<proteinExistence type="inferred from homology"/>
<keyword evidence="4 15" id="KW-0227">DNA damage</keyword>
<protein>
    <recommendedName>
        <fullName evidence="2 15">ATP-dependent DNA helicase RecG</fullName>
        <ecNumber evidence="13 15">5.6.2.4</ecNumber>
    </recommendedName>
</protein>
<dbReference type="SMART" id="SM00490">
    <property type="entry name" value="HELICc"/>
    <property type="match status" value="1"/>
</dbReference>
<dbReference type="SUPFAM" id="SSF52540">
    <property type="entry name" value="P-loop containing nucleoside triphosphate hydrolases"/>
    <property type="match status" value="2"/>
</dbReference>
<dbReference type="NCBIfam" id="TIGR00643">
    <property type="entry name" value="recG"/>
    <property type="match status" value="1"/>
</dbReference>